<evidence type="ECO:0000313" key="5">
    <source>
        <dbReference type="Proteomes" id="UP000438120"/>
    </source>
</evidence>
<dbReference type="Gene3D" id="2.10.270.10">
    <property type="entry name" value="Cholin Binding"/>
    <property type="match status" value="4"/>
</dbReference>
<name>A0A6A8ME80_9LACO</name>
<dbReference type="InterPro" id="IPR039564">
    <property type="entry name" value="Peptidase_C39-like"/>
</dbReference>
<evidence type="ECO:0000256" key="1">
    <source>
        <dbReference type="ARBA" id="ARBA00022737"/>
    </source>
</evidence>
<dbReference type="SUPFAM" id="SSF69360">
    <property type="entry name" value="Cell wall binding repeat"/>
    <property type="match status" value="1"/>
</dbReference>
<dbReference type="EMBL" id="VUMX01000012">
    <property type="protein sequence ID" value="MST87083.1"/>
    <property type="molecule type" value="Genomic_DNA"/>
</dbReference>
<evidence type="ECO:0000256" key="2">
    <source>
        <dbReference type="SAM" id="SignalP"/>
    </source>
</evidence>
<dbReference type="AlphaFoldDB" id="A0A6A8ME80"/>
<proteinExistence type="predicted"/>
<keyword evidence="5" id="KW-1185">Reference proteome</keyword>
<dbReference type="Pfam" id="PF01473">
    <property type="entry name" value="Choline_bind_1"/>
    <property type="match status" value="1"/>
</dbReference>
<reference evidence="4 5" key="1">
    <citation type="submission" date="2019-08" db="EMBL/GenBank/DDBJ databases">
        <title>In-depth cultivation of the pig gut microbiome towards novel bacterial diversity and tailored functional studies.</title>
        <authorList>
            <person name="Wylensek D."/>
            <person name="Hitch T.C.A."/>
            <person name="Clavel T."/>
        </authorList>
    </citation>
    <scope>NUCLEOTIDE SEQUENCE [LARGE SCALE GENOMIC DNA]</scope>
    <source>
        <strain evidence="4 5">Bifido-178-WT-2B</strain>
    </source>
</reference>
<evidence type="ECO:0000313" key="4">
    <source>
        <dbReference type="EMBL" id="MST87083.1"/>
    </source>
</evidence>
<organism evidence="4 5">
    <name type="scientific">Lactobacillus porci</name>
    <dbReference type="NCBI Taxonomy" id="2012477"/>
    <lineage>
        <taxon>Bacteria</taxon>
        <taxon>Bacillati</taxon>
        <taxon>Bacillota</taxon>
        <taxon>Bacilli</taxon>
        <taxon>Lactobacillales</taxon>
        <taxon>Lactobacillaceae</taxon>
        <taxon>Lactobacillus</taxon>
    </lineage>
</organism>
<feature type="chain" id="PRO_5025378881" description="Peptidase C39-like domain-containing protein" evidence="2">
    <location>
        <begin position="45"/>
        <end position="434"/>
    </location>
</feature>
<dbReference type="Gene3D" id="3.90.70.10">
    <property type="entry name" value="Cysteine proteinases"/>
    <property type="match status" value="1"/>
</dbReference>
<dbReference type="OrthoDB" id="2310618at2"/>
<dbReference type="Proteomes" id="UP000438120">
    <property type="component" value="Unassembled WGS sequence"/>
</dbReference>
<accession>A0A6A8ME80</accession>
<dbReference type="InterPro" id="IPR018337">
    <property type="entry name" value="Cell_wall/Cho-bd_repeat"/>
</dbReference>
<dbReference type="Pfam" id="PF19127">
    <property type="entry name" value="Choline_bind_3"/>
    <property type="match status" value="2"/>
</dbReference>
<keyword evidence="1" id="KW-0677">Repeat</keyword>
<protein>
    <recommendedName>
        <fullName evidence="3">Peptidase C39-like domain-containing protein</fullName>
    </recommendedName>
</protein>
<feature type="signal peptide" evidence="2">
    <location>
        <begin position="1"/>
        <end position="44"/>
    </location>
</feature>
<keyword evidence="2" id="KW-0732">Signal</keyword>
<dbReference type="Pfam" id="PF13529">
    <property type="entry name" value="Peptidase_C39_2"/>
    <property type="match status" value="1"/>
</dbReference>
<gene>
    <name evidence="4" type="ORF">FYJ62_05395</name>
</gene>
<comment type="caution">
    <text evidence="4">The sequence shown here is derived from an EMBL/GenBank/DDBJ whole genome shotgun (WGS) entry which is preliminary data.</text>
</comment>
<sequence>MLLVSVQFILAIGGKIRMKKSYSLLAAVLLAGSVSGFLASKAQAADKDGFVTENGVTVYYENGKLVHGQKRIAGKWYLFDEQTGAMQTGFQKLTSPKKTVYYDAKGRMLYGKHKIAGYWYWFEDKSGKMKTGLQTVTKISYKTAYKWVKKRGKLVKKKYKKKTKSKYKLYYAANGQLQYGEKKIKGKWYYFNKKNAHMTTGLQTVGKAKKYYAANGQRQTGYQKIKGKGCYFGKKNGAMYVKKFAFVGGRDYYALASGVLHAPTWHSQFTPIWAPEGCSVASSATLLSIKNKSFNMYYAYSHLPQSGGVFSMASFGGLLAASTLTSYMKRFDSGFTNITGSSVAKIKAVVQSGHPVLYYGFSRYETRFYRKQHAKVIVGCKKGRFLIYDPCYYSARSGSSHRNAFDYGAKAWVSIATFTREATGGLNNGAIMLK</sequence>
<evidence type="ECO:0000259" key="3">
    <source>
        <dbReference type="Pfam" id="PF13529"/>
    </source>
</evidence>
<feature type="domain" description="Peptidase C39-like" evidence="3">
    <location>
        <begin position="268"/>
        <end position="390"/>
    </location>
</feature>